<gene>
    <name evidence="2" type="ORF">M8A51_19840</name>
</gene>
<evidence type="ECO:0000313" key="2">
    <source>
        <dbReference type="EMBL" id="MCM5681786.1"/>
    </source>
</evidence>
<keyword evidence="3" id="KW-1185">Reference proteome</keyword>
<protein>
    <recommendedName>
        <fullName evidence="4">Lipocalin-like domain-containing protein</fullName>
    </recommendedName>
</protein>
<accession>A0ABT0YSR8</accession>
<feature type="chain" id="PRO_5045368108" description="Lipocalin-like domain-containing protein" evidence="1">
    <location>
        <begin position="22"/>
        <end position="429"/>
    </location>
</feature>
<dbReference type="PROSITE" id="PS51257">
    <property type="entry name" value="PROKAR_LIPOPROTEIN"/>
    <property type="match status" value="1"/>
</dbReference>
<evidence type="ECO:0000313" key="3">
    <source>
        <dbReference type="Proteomes" id="UP001165541"/>
    </source>
</evidence>
<sequence>MRLDRLSWWRGLLAAASLSVALTGCGGGGGSDDDAPATGSEAGVFTDAPVNGLAYTASPSGVTGVTGDNGTTGGFRYEPGDTVTFMLGGLTLGSATGAAAVTPADISGGDATVAANLLVLLQSLDSDDAEGTIAISLPATTDLSGLSLTQPSTDFAAAPAFTAAVTAAGGTVVDLEAARAHAIAQFWAQVAGTWVLQEEDGTVVVRFTSAGHYLLGENGVADDAGQAGMEQGQVAWDPTTQEATSTVSVETNGEWGLSHPIGGKYVLRYDGTHLLVRDIGEAEDDWVSLRRAGNAAGALYGVWAVQLEDGQTPPLGTFTFAFSSENRYFMIDPLGDTPDENDPDDVVCGGPGVETGSFSYSASTGILTVDTVGTDTNGCGGLHDGTQGGTGRAQLRNIAFSQDGNTMTAVVYTQAGDEDGSVTLVRVGP</sequence>
<evidence type="ECO:0008006" key="4">
    <source>
        <dbReference type="Google" id="ProtNLM"/>
    </source>
</evidence>
<reference evidence="2" key="1">
    <citation type="submission" date="2022-05" db="EMBL/GenBank/DDBJ databases">
        <title>Schlegelella sp. nov., isolated from mangrove soil.</title>
        <authorList>
            <person name="Liu Y."/>
            <person name="Ge X."/>
            <person name="Liu W."/>
        </authorList>
    </citation>
    <scope>NUCLEOTIDE SEQUENCE</scope>
    <source>
        <strain evidence="2">S2-27</strain>
    </source>
</reference>
<evidence type="ECO:0000256" key="1">
    <source>
        <dbReference type="SAM" id="SignalP"/>
    </source>
</evidence>
<keyword evidence="1" id="KW-0732">Signal</keyword>
<name>A0ABT0YSR8_9BURK</name>
<dbReference type="EMBL" id="JAMKFE010000014">
    <property type="protein sequence ID" value="MCM5681786.1"/>
    <property type="molecule type" value="Genomic_DNA"/>
</dbReference>
<organism evidence="2 3">
    <name type="scientific">Caldimonas mangrovi</name>
    <dbReference type="NCBI Taxonomy" id="2944811"/>
    <lineage>
        <taxon>Bacteria</taxon>
        <taxon>Pseudomonadati</taxon>
        <taxon>Pseudomonadota</taxon>
        <taxon>Betaproteobacteria</taxon>
        <taxon>Burkholderiales</taxon>
        <taxon>Sphaerotilaceae</taxon>
        <taxon>Caldimonas</taxon>
    </lineage>
</organism>
<dbReference type="Proteomes" id="UP001165541">
    <property type="component" value="Unassembled WGS sequence"/>
</dbReference>
<proteinExistence type="predicted"/>
<dbReference type="RefSeq" id="WP_251780269.1">
    <property type="nucleotide sequence ID" value="NZ_JAMKFE010000014.1"/>
</dbReference>
<feature type="signal peptide" evidence="1">
    <location>
        <begin position="1"/>
        <end position="21"/>
    </location>
</feature>
<comment type="caution">
    <text evidence="2">The sequence shown here is derived from an EMBL/GenBank/DDBJ whole genome shotgun (WGS) entry which is preliminary data.</text>
</comment>